<feature type="binding site" evidence="12">
    <location>
        <position position="40"/>
    </location>
    <ligand>
        <name>GTP</name>
        <dbReference type="ChEBI" id="CHEBI:37565"/>
    </ligand>
</feature>
<dbReference type="SFLD" id="SFLDG01067">
    <property type="entry name" value="SPASM/twitch_domain_containing"/>
    <property type="match status" value="1"/>
</dbReference>
<dbReference type="CDD" id="cd21117">
    <property type="entry name" value="Twitch_MoaA"/>
    <property type="match status" value="1"/>
</dbReference>
<keyword evidence="10 12" id="KW-0456">Lyase</keyword>
<organism evidence="14 15">
    <name type="scientific">Corynebacterium gerontici</name>
    <dbReference type="NCBI Taxonomy" id="2079234"/>
    <lineage>
        <taxon>Bacteria</taxon>
        <taxon>Bacillati</taxon>
        <taxon>Actinomycetota</taxon>
        <taxon>Actinomycetes</taxon>
        <taxon>Mycobacteriales</taxon>
        <taxon>Corynebacteriaceae</taxon>
        <taxon>Corynebacterium</taxon>
    </lineage>
</organism>
<dbReference type="UniPathway" id="UPA00344"/>
<evidence type="ECO:0000256" key="6">
    <source>
        <dbReference type="ARBA" id="ARBA00023004"/>
    </source>
</evidence>
<keyword evidence="2 12" id="KW-0004">4Fe-4S</keyword>
<comment type="cofactor">
    <cofactor evidence="12">
        <name>[4Fe-4S] cluster</name>
        <dbReference type="ChEBI" id="CHEBI:49883"/>
    </cofactor>
    <text evidence="12">Binds 2 [4Fe-4S] clusters. Binds 1 [4Fe-4S] cluster coordinated with 3 cysteines and an exchangeable S-adenosyl-L-methionine and 1 [4Fe-4S] cluster coordinated with 3 cysteines and the GTP-derived substrate.</text>
</comment>
<comment type="pathway">
    <text evidence="12">Cofactor biosynthesis; molybdopterin biosynthesis.</text>
</comment>
<dbReference type="InterPro" id="IPR006638">
    <property type="entry name" value="Elp3/MiaA/NifB-like_rSAM"/>
</dbReference>
<dbReference type="Pfam" id="PF06463">
    <property type="entry name" value="Mob_synth_C"/>
    <property type="match status" value="1"/>
</dbReference>
<evidence type="ECO:0000256" key="5">
    <source>
        <dbReference type="ARBA" id="ARBA00022741"/>
    </source>
</evidence>
<feature type="binding site" evidence="12">
    <location>
        <position position="51"/>
    </location>
    <ligand>
        <name>[4Fe-4S] cluster</name>
        <dbReference type="ChEBI" id="CHEBI:49883"/>
        <label>1</label>
        <note>4Fe-4S-S-AdoMet</note>
    </ligand>
</feature>
<feature type="binding site" evidence="12">
    <location>
        <position position="290"/>
    </location>
    <ligand>
        <name>[4Fe-4S] cluster</name>
        <dbReference type="ChEBI" id="CHEBI:49883"/>
        <label>2</label>
        <note>4Fe-4S-substrate</note>
    </ligand>
</feature>
<dbReference type="GO" id="GO:0046872">
    <property type="term" value="F:metal ion binding"/>
    <property type="evidence" value="ECO:0007669"/>
    <property type="project" value="UniProtKB-KW"/>
</dbReference>
<feature type="binding site" evidence="12">
    <location>
        <position position="150"/>
    </location>
    <ligand>
        <name>S-adenosyl-L-methionine</name>
        <dbReference type="ChEBI" id="CHEBI:59789"/>
    </ligand>
</feature>
<dbReference type="SFLD" id="SFLDS00029">
    <property type="entry name" value="Radical_SAM"/>
    <property type="match status" value="1"/>
</dbReference>
<dbReference type="Gene3D" id="3.20.20.70">
    <property type="entry name" value="Aldolase class I"/>
    <property type="match status" value="1"/>
</dbReference>
<keyword evidence="9 12" id="KW-0501">Molybdenum cofactor biosynthesis</keyword>
<feature type="binding site" evidence="12">
    <location>
        <position position="47"/>
    </location>
    <ligand>
        <name>[4Fe-4S] cluster</name>
        <dbReference type="ChEBI" id="CHEBI:49883"/>
        <label>1</label>
        <note>4Fe-4S-S-AdoMet</note>
    </ligand>
</feature>
<gene>
    <name evidence="12 14" type="primary">moaA</name>
    <name evidence="14" type="ORF">CGERO_04575</name>
</gene>
<dbReference type="KEGG" id="cgk:CGERO_04575"/>
<dbReference type="AlphaFoldDB" id="A0A3G6IZL2"/>
<feature type="binding site" evidence="12">
    <location>
        <position position="95"/>
    </location>
    <ligand>
        <name>S-adenosyl-L-methionine</name>
        <dbReference type="ChEBI" id="CHEBI:59789"/>
    </ligand>
</feature>
<dbReference type="GO" id="GO:1904047">
    <property type="term" value="F:S-adenosyl-L-methionine binding"/>
    <property type="evidence" value="ECO:0007669"/>
    <property type="project" value="UniProtKB-UniRule"/>
</dbReference>
<feature type="binding site" evidence="12">
    <location>
        <begin position="292"/>
        <end position="294"/>
    </location>
    <ligand>
        <name>GTP</name>
        <dbReference type="ChEBI" id="CHEBI:37565"/>
    </ligand>
</feature>
<dbReference type="GO" id="GO:0061798">
    <property type="term" value="F:GTP 3',8'-cyclase activity"/>
    <property type="evidence" value="ECO:0007669"/>
    <property type="project" value="UniProtKB-UniRule"/>
</dbReference>
<name>A0A3G6IZL2_9CORY</name>
<evidence type="ECO:0000256" key="10">
    <source>
        <dbReference type="ARBA" id="ARBA00023239"/>
    </source>
</evidence>
<dbReference type="PROSITE" id="PS51918">
    <property type="entry name" value="RADICAL_SAM"/>
    <property type="match status" value="1"/>
</dbReference>
<sequence length="360" mass="39272">MSVQLAMPAIRSTAPSGQPLLREGVGELRDQCGRVAKDLRVSLTDRCNLRCTYCMPAEGMEWIPSEEALSDDEVLRLIRIAVNRLGVEQVRFTGGEPLMRRSLEHIVAESAKLRTRTGKAISTALTSNALGLDKRAQTLRNAGLNRVNLSLDTLDPQRYLALTRRDRLADAIKGIDAAIRVGFSPVKINTVVMKGVNESDVVPLARFALQRGCQLRFIEQMPIGPRNLWKREDMVTAEEIIGMLSEEFSMTPASVPRGSAPAALWNVTSSAYQGTIGIIASVTHPFCGDCDRTRLTTDGAIRNCLFAHSETSLRDLMRAGADDATIAEAWAQAMWGKALGHGINDPAFVQPDRTMSAIGG</sequence>
<keyword evidence="15" id="KW-1185">Reference proteome</keyword>
<feature type="binding site" evidence="12">
    <location>
        <position position="91"/>
    </location>
    <ligand>
        <name>GTP</name>
        <dbReference type="ChEBI" id="CHEBI:37565"/>
    </ligand>
</feature>
<dbReference type="GO" id="GO:0051539">
    <property type="term" value="F:4 iron, 4 sulfur cluster binding"/>
    <property type="evidence" value="ECO:0007669"/>
    <property type="project" value="UniProtKB-UniRule"/>
</dbReference>
<evidence type="ECO:0000256" key="8">
    <source>
        <dbReference type="ARBA" id="ARBA00023134"/>
    </source>
</evidence>
<accession>A0A3G6IZL2</accession>
<keyword evidence="4 12" id="KW-0479">Metal-binding</keyword>
<feature type="binding site" evidence="12">
    <location>
        <position position="287"/>
    </location>
    <ligand>
        <name>[4Fe-4S] cluster</name>
        <dbReference type="ChEBI" id="CHEBI:49883"/>
        <label>2</label>
        <note>4Fe-4S-substrate</note>
    </ligand>
</feature>
<feature type="domain" description="Radical SAM core" evidence="13">
    <location>
        <begin position="31"/>
        <end position="253"/>
    </location>
</feature>
<dbReference type="InterPro" id="IPR050105">
    <property type="entry name" value="MoCo_biosynth_MoaA/MoaC"/>
</dbReference>
<keyword evidence="8 12" id="KW-0342">GTP-binding</keyword>
<dbReference type="GO" id="GO:0005525">
    <property type="term" value="F:GTP binding"/>
    <property type="evidence" value="ECO:0007669"/>
    <property type="project" value="UniProtKB-UniRule"/>
</dbReference>
<dbReference type="HAMAP" id="MF_01225_B">
    <property type="entry name" value="MoaA_B"/>
    <property type="match status" value="1"/>
</dbReference>
<feature type="binding site" evidence="12">
    <location>
        <position position="304"/>
    </location>
    <ligand>
        <name>[4Fe-4S] cluster</name>
        <dbReference type="ChEBI" id="CHEBI:49883"/>
        <label>2</label>
        <note>4Fe-4S-substrate</note>
    </ligand>
</feature>
<feature type="binding site" evidence="12">
    <location>
        <position position="187"/>
    </location>
    <ligand>
        <name>GTP</name>
        <dbReference type="ChEBI" id="CHEBI:37565"/>
    </ligand>
</feature>
<proteinExistence type="inferred from homology"/>
<comment type="function">
    <text evidence="12">Catalyzes the cyclization of GTP to (8S)-3',8-cyclo-7,8-dihydroguanosine 5'-triphosphate.</text>
</comment>
<keyword evidence="7 12" id="KW-0411">Iron-sulfur</keyword>
<evidence type="ECO:0000313" key="15">
    <source>
        <dbReference type="Proteomes" id="UP000271587"/>
    </source>
</evidence>
<reference evidence="14 15" key="1">
    <citation type="submission" date="2018-11" db="EMBL/GenBank/DDBJ databases">
        <authorList>
            <person name="Kleinhagauer T."/>
            <person name="Glaeser S.P."/>
            <person name="Spergser J."/>
            <person name="Ruckert C."/>
            <person name="Kaempfer P."/>
            <person name="Busse H.-J."/>
        </authorList>
    </citation>
    <scope>NUCLEOTIDE SEQUENCE [LARGE SCALE GENOMIC DNA]</scope>
    <source>
        <strain evidence="14 15">W8</strain>
    </source>
</reference>
<feature type="binding site" evidence="12">
    <location>
        <position position="54"/>
    </location>
    <ligand>
        <name>[4Fe-4S] cluster</name>
        <dbReference type="ChEBI" id="CHEBI:49883"/>
        <label>1</label>
        <note>4Fe-4S-S-AdoMet</note>
    </ligand>
</feature>
<dbReference type="InterPro" id="IPR058240">
    <property type="entry name" value="rSAM_sf"/>
</dbReference>
<dbReference type="InterPro" id="IPR000385">
    <property type="entry name" value="MoaA_NifB_PqqE_Fe-S-bd_CS"/>
</dbReference>
<dbReference type="SMART" id="SM00729">
    <property type="entry name" value="Elp3"/>
    <property type="match status" value="1"/>
</dbReference>
<dbReference type="InterPro" id="IPR013785">
    <property type="entry name" value="Aldolase_TIM"/>
</dbReference>
<protein>
    <recommendedName>
        <fullName evidence="1 12">GTP 3',8-cyclase</fullName>
        <ecNumber evidence="1 12">4.1.99.22</ecNumber>
    </recommendedName>
    <alternativeName>
        <fullName evidence="12">Molybdenum cofactor biosynthesis protein A</fullName>
    </alternativeName>
</protein>
<feature type="binding site" evidence="12">
    <location>
        <position position="126"/>
    </location>
    <ligand>
        <name>GTP</name>
        <dbReference type="ChEBI" id="CHEBI:37565"/>
    </ligand>
</feature>
<comment type="catalytic activity">
    <reaction evidence="11 12">
        <text>GTP + AH2 + S-adenosyl-L-methionine = (8S)-3',8-cyclo-7,8-dihydroguanosine 5'-triphosphate + 5'-deoxyadenosine + L-methionine + A + H(+)</text>
        <dbReference type="Rhea" id="RHEA:49576"/>
        <dbReference type="ChEBI" id="CHEBI:13193"/>
        <dbReference type="ChEBI" id="CHEBI:15378"/>
        <dbReference type="ChEBI" id="CHEBI:17319"/>
        <dbReference type="ChEBI" id="CHEBI:17499"/>
        <dbReference type="ChEBI" id="CHEBI:37565"/>
        <dbReference type="ChEBI" id="CHEBI:57844"/>
        <dbReference type="ChEBI" id="CHEBI:59789"/>
        <dbReference type="ChEBI" id="CHEBI:131766"/>
        <dbReference type="EC" id="4.1.99.22"/>
    </reaction>
</comment>
<dbReference type="GO" id="GO:0006777">
    <property type="term" value="P:Mo-molybdopterin cofactor biosynthetic process"/>
    <property type="evidence" value="ECO:0007669"/>
    <property type="project" value="UniProtKB-UniRule"/>
</dbReference>
<dbReference type="PANTHER" id="PTHR22960:SF0">
    <property type="entry name" value="MOLYBDENUM COFACTOR BIOSYNTHESIS PROTEIN 1"/>
    <property type="match status" value="1"/>
</dbReference>
<evidence type="ECO:0000256" key="2">
    <source>
        <dbReference type="ARBA" id="ARBA00022485"/>
    </source>
</evidence>
<dbReference type="Pfam" id="PF04055">
    <property type="entry name" value="Radical_SAM"/>
    <property type="match status" value="1"/>
</dbReference>
<evidence type="ECO:0000259" key="13">
    <source>
        <dbReference type="PROSITE" id="PS51918"/>
    </source>
</evidence>
<evidence type="ECO:0000256" key="3">
    <source>
        <dbReference type="ARBA" id="ARBA00022691"/>
    </source>
</evidence>
<comment type="subunit">
    <text evidence="12">Monomer and homodimer.</text>
</comment>
<dbReference type="InterPro" id="IPR040064">
    <property type="entry name" value="MoaA-like"/>
</dbReference>
<dbReference type="SFLD" id="SFLDG01386">
    <property type="entry name" value="main_SPASM_domain-containing"/>
    <property type="match status" value="1"/>
</dbReference>
<dbReference type="InterPro" id="IPR007197">
    <property type="entry name" value="rSAM"/>
</dbReference>
<keyword evidence="6 12" id="KW-0408">Iron</keyword>
<dbReference type="SUPFAM" id="SSF102114">
    <property type="entry name" value="Radical SAM enzymes"/>
    <property type="match status" value="1"/>
</dbReference>
<dbReference type="EC" id="4.1.99.22" evidence="1 12"/>
<dbReference type="InterPro" id="IPR013483">
    <property type="entry name" value="MoaA"/>
</dbReference>
<evidence type="ECO:0000256" key="4">
    <source>
        <dbReference type="ARBA" id="ARBA00022723"/>
    </source>
</evidence>
<evidence type="ECO:0000313" key="14">
    <source>
        <dbReference type="EMBL" id="AZA11231.1"/>
    </source>
</evidence>
<evidence type="ECO:0000256" key="9">
    <source>
        <dbReference type="ARBA" id="ARBA00023150"/>
    </source>
</evidence>
<feature type="binding site" evidence="12">
    <location>
        <position position="53"/>
    </location>
    <ligand>
        <name>S-adenosyl-L-methionine</name>
        <dbReference type="ChEBI" id="CHEBI:59789"/>
    </ligand>
</feature>
<feature type="binding site" evidence="12">
    <location>
        <position position="221"/>
    </location>
    <ligand>
        <name>S-adenosyl-L-methionine</name>
        <dbReference type="ChEBI" id="CHEBI:59789"/>
    </ligand>
</feature>
<evidence type="ECO:0000256" key="1">
    <source>
        <dbReference type="ARBA" id="ARBA00012167"/>
    </source>
</evidence>
<dbReference type="Proteomes" id="UP000271587">
    <property type="component" value="Chromosome"/>
</dbReference>
<dbReference type="EMBL" id="CP033897">
    <property type="protein sequence ID" value="AZA11231.1"/>
    <property type="molecule type" value="Genomic_DNA"/>
</dbReference>
<evidence type="ECO:0000256" key="11">
    <source>
        <dbReference type="ARBA" id="ARBA00048697"/>
    </source>
</evidence>
<evidence type="ECO:0000256" key="7">
    <source>
        <dbReference type="ARBA" id="ARBA00023014"/>
    </source>
</evidence>
<dbReference type="InterPro" id="IPR010505">
    <property type="entry name" value="MoaA_twitch"/>
</dbReference>
<keyword evidence="5 12" id="KW-0547">Nucleotide-binding</keyword>
<keyword evidence="3 12" id="KW-0949">S-adenosyl-L-methionine</keyword>
<evidence type="ECO:0000256" key="12">
    <source>
        <dbReference type="HAMAP-Rule" id="MF_01225"/>
    </source>
</evidence>
<dbReference type="NCBIfam" id="TIGR02666">
    <property type="entry name" value="moaA"/>
    <property type="match status" value="1"/>
</dbReference>
<dbReference type="PANTHER" id="PTHR22960">
    <property type="entry name" value="MOLYBDOPTERIN COFACTOR SYNTHESIS PROTEIN A"/>
    <property type="match status" value="1"/>
</dbReference>
<dbReference type="PROSITE" id="PS01305">
    <property type="entry name" value="MOAA_NIFB_PQQE"/>
    <property type="match status" value="1"/>
</dbReference>
<comment type="similarity">
    <text evidence="12">Belongs to the radical SAM superfamily. MoaA family.</text>
</comment>
<dbReference type="GO" id="GO:0061799">
    <property type="term" value="F:cyclic pyranopterin monophosphate synthase activity"/>
    <property type="evidence" value="ECO:0007669"/>
    <property type="project" value="TreeGrafter"/>
</dbReference>
<dbReference type="SFLD" id="SFLDG01383">
    <property type="entry name" value="cyclic_pyranopterin_phosphate"/>
    <property type="match status" value="1"/>
</dbReference>
<dbReference type="CDD" id="cd01335">
    <property type="entry name" value="Radical_SAM"/>
    <property type="match status" value="1"/>
</dbReference>